<evidence type="ECO:0000256" key="1">
    <source>
        <dbReference type="ARBA" id="ARBA00004651"/>
    </source>
</evidence>
<keyword evidence="6 9" id="KW-0812">Transmembrane</keyword>
<comment type="subcellular location">
    <subcellularLocation>
        <location evidence="1">Cell membrane</location>
        <topology evidence="1">Multi-pass membrane protein</topology>
    </subcellularLocation>
</comment>
<evidence type="ECO:0000256" key="2">
    <source>
        <dbReference type="ARBA" id="ARBA00022448"/>
    </source>
</evidence>
<evidence type="ECO:0000313" key="13">
    <source>
        <dbReference type="Proteomes" id="UP000269208"/>
    </source>
</evidence>
<protein>
    <submittedName>
        <fullName evidence="10">PTS family sugar transport protein component IIC</fullName>
    </submittedName>
</protein>
<evidence type="ECO:0000256" key="9">
    <source>
        <dbReference type="SAM" id="Phobius"/>
    </source>
</evidence>
<gene>
    <name evidence="10" type="primary">manY_2</name>
    <name evidence="11" type="ORF">NCTC6754_07681</name>
    <name evidence="10" type="ORF">NCTC8258_04856</name>
</gene>
<dbReference type="Pfam" id="PF03609">
    <property type="entry name" value="EII-Sor"/>
    <property type="match status" value="1"/>
</dbReference>
<keyword evidence="5" id="KW-0598">Phosphotransferase system</keyword>
<evidence type="ECO:0000256" key="3">
    <source>
        <dbReference type="ARBA" id="ARBA00022475"/>
    </source>
</evidence>
<dbReference type="InterPro" id="IPR004700">
    <property type="entry name" value="PTS_IIC_man"/>
</dbReference>
<evidence type="ECO:0000313" key="10">
    <source>
        <dbReference type="EMBL" id="SUH17074.1"/>
    </source>
</evidence>
<evidence type="ECO:0000313" key="12">
    <source>
        <dbReference type="Proteomes" id="UP000255509"/>
    </source>
</evidence>
<feature type="transmembrane region" description="Helical" evidence="9">
    <location>
        <begin position="16"/>
        <end position="38"/>
    </location>
</feature>
<dbReference type="EMBL" id="UGXS01000004">
    <property type="protein sequence ID" value="SUH17074.1"/>
    <property type="molecule type" value="Genomic_DNA"/>
</dbReference>
<dbReference type="PROSITE" id="PS51106">
    <property type="entry name" value="PTS_EIIC_TYPE_4"/>
    <property type="match status" value="1"/>
</dbReference>
<reference evidence="11 13" key="2">
    <citation type="submission" date="2018-12" db="EMBL/GenBank/DDBJ databases">
        <authorList>
            <consortium name="Pathogen Informatics"/>
        </authorList>
    </citation>
    <scope>NUCLEOTIDE SEQUENCE [LARGE SCALE GENOMIC DNA]</scope>
    <source>
        <strain evidence="11 13">NCTC6754</strain>
    </source>
</reference>
<evidence type="ECO:0000256" key="6">
    <source>
        <dbReference type="ARBA" id="ARBA00022692"/>
    </source>
</evidence>
<evidence type="ECO:0000313" key="11">
    <source>
        <dbReference type="EMBL" id="VEB62288.1"/>
    </source>
</evidence>
<dbReference type="EMBL" id="LR134190">
    <property type="protein sequence ID" value="VEB62288.1"/>
    <property type="molecule type" value="Genomic_DNA"/>
</dbReference>
<keyword evidence="7 9" id="KW-1133">Transmembrane helix</keyword>
<dbReference type="AlphaFoldDB" id="A0A379WCW0"/>
<evidence type="ECO:0000256" key="7">
    <source>
        <dbReference type="ARBA" id="ARBA00022989"/>
    </source>
</evidence>
<feature type="transmembrane region" description="Helical" evidence="9">
    <location>
        <begin position="132"/>
        <end position="160"/>
    </location>
</feature>
<sequence length="171" mass="18157">MLATAFSIMSGRGPEAALTIAIPISMLAQTLGVLVRVVNARFGHMADRYAAQGNTRMVAVMHLGGPTLLYFLSGFLPVFFAILLGSAAVTWFLDAIPAFITNGLVVASKILPALGFALLISMMLSSKLMPYLGLGFLIAAYTKLDIIAIALFAVVLAFIISQFLNTSQQEG</sequence>
<proteinExistence type="predicted"/>
<dbReference type="GO" id="GO:0009401">
    <property type="term" value="P:phosphoenolpyruvate-dependent sugar phosphotransferase system"/>
    <property type="evidence" value="ECO:0007669"/>
    <property type="project" value="UniProtKB-KW"/>
</dbReference>
<accession>A0A379WCW0</accession>
<keyword evidence="4 10" id="KW-0762">Sugar transport</keyword>
<dbReference type="InterPro" id="IPR050303">
    <property type="entry name" value="GatZ_KbaZ_carbometab"/>
</dbReference>
<feature type="transmembrane region" description="Helical" evidence="9">
    <location>
        <begin position="68"/>
        <end position="93"/>
    </location>
</feature>
<evidence type="ECO:0000256" key="5">
    <source>
        <dbReference type="ARBA" id="ARBA00022683"/>
    </source>
</evidence>
<keyword evidence="2" id="KW-0813">Transport</keyword>
<reference evidence="10 12" key="1">
    <citation type="submission" date="2018-06" db="EMBL/GenBank/DDBJ databases">
        <authorList>
            <consortium name="Pathogen Informatics"/>
            <person name="Doyle S."/>
        </authorList>
    </citation>
    <scope>NUCLEOTIDE SEQUENCE [LARGE SCALE GENOMIC DNA]</scope>
    <source>
        <strain evidence="10 12">NCTC8258</strain>
    </source>
</reference>
<organism evidence="10 12">
    <name type="scientific">Salmonella enterica I</name>
    <dbReference type="NCBI Taxonomy" id="59201"/>
    <lineage>
        <taxon>Bacteria</taxon>
        <taxon>Pseudomonadati</taxon>
        <taxon>Pseudomonadota</taxon>
        <taxon>Gammaproteobacteria</taxon>
        <taxon>Enterobacterales</taxon>
        <taxon>Enterobacteriaceae</taxon>
        <taxon>Salmonella</taxon>
    </lineage>
</organism>
<dbReference type="Proteomes" id="UP000269208">
    <property type="component" value="Chromosome"/>
</dbReference>
<evidence type="ECO:0000256" key="8">
    <source>
        <dbReference type="ARBA" id="ARBA00023136"/>
    </source>
</evidence>
<keyword evidence="8 9" id="KW-0472">Membrane</keyword>
<dbReference type="PANTHER" id="PTHR32502">
    <property type="entry name" value="N-ACETYLGALACTOSAMINE PERMEASE II COMPONENT-RELATED"/>
    <property type="match status" value="1"/>
</dbReference>
<evidence type="ECO:0000256" key="4">
    <source>
        <dbReference type="ARBA" id="ARBA00022597"/>
    </source>
</evidence>
<dbReference type="PANTHER" id="PTHR32502:SF8">
    <property type="entry name" value="N-ACETYLGALACTOSAMINE PERMEASE IIC COMPONENT 1"/>
    <property type="match status" value="1"/>
</dbReference>
<dbReference type="Proteomes" id="UP000255509">
    <property type="component" value="Unassembled WGS sequence"/>
</dbReference>
<keyword evidence="3" id="KW-1003">Cell membrane</keyword>
<dbReference type="GO" id="GO:0005886">
    <property type="term" value="C:plasma membrane"/>
    <property type="evidence" value="ECO:0007669"/>
    <property type="project" value="UniProtKB-SubCell"/>
</dbReference>
<name>A0A379WCW0_SALET</name>